<reference evidence="2 4" key="1">
    <citation type="journal article" date="2014" name="BMC Genomics">
        <title>Genome sequence of Anopheles sinensis provides insight into genetics basis of mosquito competence for malaria parasites.</title>
        <authorList>
            <person name="Zhou D."/>
            <person name="Zhang D."/>
            <person name="Ding G."/>
            <person name="Shi L."/>
            <person name="Hou Q."/>
            <person name="Ye Y."/>
            <person name="Xu Y."/>
            <person name="Zhou H."/>
            <person name="Xiong C."/>
            <person name="Li S."/>
            <person name="Yu J."/>
            <person name="Hong S."/>
            <person name="Yu X."/>
            <person name="Zou P."/>
            <person name="Chen C."/>
            <person name="Chang X."/>
            <person name="Wang W."/>
            <person name="Lv Y."/>
            <person name="Sun Y."/>
            <person name="Ma L."/>
            <person name="Shen B."/>
            <person name="Zhu C."/>
        </authorList>
    </citation>
    <scope>NUCLEOTIDE SEQUENCE [LARGE SCALE GENOMIC DNA]</scope>
</reference>
<dbReference type="EMBL" id="ATLV01020078">
    <property type="status" value="NOT_ANNOTATED_CDS"/>
    <property type="molecule type" value="Genomic_DNA"/>
</dbReference>
<evidence type="ECO:0000313" key="3">
    <source>
        <dbReference type="EnsemblMetazoa" id="ASIC012782-PA"/>
    </source>
</evidence>
<protein>
    <submittedName>
        <fullName evidence="2 3">Socius isoform 2-like protein</fullName>
    </submittedName>
</protein>
<proteinExistence type="predicted"/>
<evidence type="ECO:0000313" key="4">
    <source>
        <dbReference type="Proteomes" id="UP000030765"/>
    </source>
</evidence>
<keyword evidence="4" id="KW-1185">Reference proteome</keyword>
<dbReference type="VEuPathDB" id="VectorBase:ASIC012782"/>
<dbReference type="AlphaFoldDB" id="A0A084W3Q0"/>
<evidence type="ECO:0000256" key="1">
    <source>
        <dbReference type="SAM" id="Coils"/>
    </source>
</evidence>
<evidence type="ECO:0000313" key="2">
    <source>
        <dbReference type="EMBL" id="KFB44844.1"/>
    </source>
</evidence>
<reference evidence="3" key="2">
    <citation type="submission" date="2020-05" db="UniProtKB">
        <authorList>
            <consortium name="EnsemblMetazoa"/>
        </authorList>
    </citation>
    <scope>IDENTIFICATION</scope>
</reference>
<dbReference type="EMBL" id="KE525294">
    <property type="protein sequence ID" value="KFB44844.1"/>
    <property type="molecule type" value="Genomic_DNA"/>
</dbReference>
<dbReference type="EnsemblMetazoa" id="ASIC012782-RA">
    <property type="protein sequence ID" value="ASIC012782-PA"/>
    <property type="gene ID" value="ASIC012782"/>
</dbReference>
<organism evidence="2">
    <name type="scientific">Anopheles sinensis</name>
    <name type="common">Mosquito</name>
    <dbReference type="NCBI Taxonomy" id="74873"/>
    <lineage>
        <taxon>Eukaryota</taxon>
        <taxon>Metazoa</taxon>
        <taxon>Ecdysozoa</taxon>
        <taxon>Arthropoda</taxon>
        <taxon>Hexapoda</taxon>
        <taxon>Insecta</taxon>
        <taxon>Pterygota</taxon>
        <taxon>Neoptera</taxon>
        <taxon>Endopterygota</taxon>
        <taxon>Diptera</taxon>
        <taxon>Nematocera</taxon>
        <taxon>Culicoidea</taxon>
        <taxon>Culicidae</taxon>
        <taxon>Anophelinae</taxon>
        <taxon>Anopheles</taxon>
    </lineage>
</organism>
<sequence length="92" mass="10748">MAKVDILQASLQNIEHNMKPREGCSQDRKIDTLERALTELQQHVKEREESLERKLIDLENNITAKDNTLLEVNLSIKVRCMNLQTDIDIFEE</sequence>
<gene>
    <name evidence="2" type="ORF">ZHAS_00012782</name>
</gene>
<dbReference type="Proteomes" id="UP000030765">
    <property type="component" value="Unassembled WGS sequence"/>
</dbReference>
<feature type="coiled-coil region" evidence="1">
    <location>
        <begin position="30"/>
        <end position="68"/>
    </location>
</feature>
<keyword evidence="1" id="KW-0175">Coiled coil</keyword>
<accession>A0A084W3Q0</accession>
<name>A0A084W3Q0_ANOSI</name>